<dbReference type="OrthoDB" id="10688088at2759"/>
<dbReference type="Proteomes" id="UP000614601">
    <property type="component" value="Unassembled WGS sequence"/>
</dbReference>
<feature type="region of interest" description="Disordered" evidence="1">
    <location>
        <begin position="1"/>
        <end position="38"/>
    </location>
</feature>
<name>A0A811LQ23_9BILA</name>
<dbReference type="EMBL" id="CAJFCW020000006">
    <property type="protein sequence ID" value="CAG9127744.1"/>
    <property type="molecule type" value="Genomic_DNA"/>
</dbReference>
<comment type="caution">
    <text evidence="2">The sequence shown here is derived from an EMBL/GenBank/DDBJ whole genome shotgun (WGS) entry which is preliminary data.</text>
</comment>
<feature type="region of interest" description="Disordered" evidence="1">
    <location>
        <begin position="876"/>
        <end position="895"/>
    </location>
</feature>
<feature type="region of interest" description="Disordered" evidence="1">
    <location>
        <begin position="422"/>
        <end position="493"/>
    </location>
</feature>
<accession>A0A811LQ23</accession>
<dbReference type="EMBL" id="CAJFDH010000006">
    <property type="protein sequence ID" value="CAD5230417.1"/>
    <property type="molecule type" value="Genomic_DNA"/>
</dbReference>
<dbReference type="AlphaFoldDB" id="A0A811LQ23"/>
<organism evidence="2 3">
    <name type="scientific">Bursaphelenchus okinawaensis</name>
    <dbReference type="NCBI Taxonomy" id="465554"/>
    <lineage>
        <taxon>Eukaryota</taxon>
        <taxon>Metazoa</taxon>
        <taxon>Ecdysozoa</taxon>
        <taxon>Nematoda</taxon>
        <taxon>Chromadorea</taxon>
        <taxon>Rhabditida</taxon>
        <taxon>Tylenchina</taxon>
        <taxon>Tylenchomorpha</taxon>
        <taxon>Aphelenchoidea</taxon>
        <taxon>Aphelenchoididae</taxon>
        <taxon>Bursaphelenchus</taxon>
    </lineage>
</organism>
<evidence type="ECO:0000256" key="1">
    <source>
        <dbReference type="SAM" id="MobiDB-lite"/>
    </source>
</evidence>
<feature type="region of interest" description="Disordered" evidence="1">
    <location>
        <begin position="639"/>
        <end position="664"/>
    </location>
</feature>
<feature type="compositionally biased region" description="Basic and acidic residues" evidence="1">
    <location>
        <begin position="881"/>
        <end position="890"/>
    </location>
</feature>
<feature type="compositionally biased region" description="Basic and acidic residues" evidence="1">
    <location>
        <begin position="1"/>
        <end position="15"/>
    </location>
</feature>
<feature type="compositionally biased region" description="Basic and acidic residues" evidence="1">
    <location>
        <begin position="466"/>
        <end position="489"/>
    </location>
</feature>
<reference evidence="2" key="1">
    <citation type="submission" date="2020-09" db="EMBL/GenBank/DDBJ databases">
        <authorList>
            <person name="Kikuchi T."/>
        </authorList>
    </citation>
    <scope>NUCLEOTIDE SEQUENCE</scope>
    <source>
        <strain evidence="2">SH1</strain>
    </source>
</reference>
<sequence>MERSKPSGNDSERSVDSFGRSTGDLARPSGSFLAEMKDNSTKSLATEVNIRCDDLTEVKLRSRPKLFGNSTTEINLPMSLIEATERFMKGLGKCEPLKEDDNSFLMPTTSTKLQIGHTKSLDQPCKGFLLSTDADKGMNQAEMVTEQSKRSRERYESFCEATEGSYEGTSTDKSFGFKSKDQSFEAEDTGLSSEAKPKDQSFEATPLERTLQVESVQSAVQNSKQRILPSITERSSWSSEDSNYCITSIFDTDTITSDVFTTATNDSGFISTSNVEETIGFSIANVEEINNISTANVAEIDDICIDKPNNNNAFKKEATIPMISLNEENENCNEGSVQNDTTFGSDIPFIDDIEAYVPHRATQVVKPIVLDSEGHKNATEGQKMMYGEAMSTGTSSGFSTKNCMELSTKASLEIGTKAGIELSTSSTTNPTSIASTNSSTKNNAEQHNYSTSTNKILPPTMTSKADLPKSQRQHLKEPKTSLRFRRDSTQSEVIPPHKRSLLSFSRFGYELSKLGGSKCSLLSFGSPKSTRKSIKNLSTASSDQAKMGKNQRMKYSRVFGSNQQLSSGFNSYYRPGFGNQQSKRSASTTGISDHGEYDGRFEAINQCLNGINRRYNGKNGLNRSSEYCSTNDYGSTYSIDHHGGSRSSKQQHYHQNHHHSHYQNHYQSPFQSSYQIDHSSQRQRRSSLTSGLLYSTKNLNGSTVTIASTNPRDSTKAFKRGLLYQNPSLNDSTVSLIHPPGLTRCNGYKSSNYGLNGMKMRGHGEDGSSCTLMGSGRHLEGSARHVANFNGHLGAKYQSEDRYGSKHLNESASHLSGSNRHLLGSKGYLASSTRNLNSSTDLSMANGFLKPSNHHFEAKTLDRSYKLGQGVLDQNLNFDDNTSKNRHDNQKTQPKLFQPQLAQPDPALTKLTQLDKAQKPSRKSLTRYQTDQFGSTLSLKAIKPLKPSKGRLAEIKEVHRSSSCDNMSKLMHKHKALRKKESLDEEAAKQMALMRMDKDEWY</sequence>
<feature type="compositionally biased region" description="Polar residues" evidence="1">
    <location>
        <begin position="578"/>
        <end position="591"/>
    </location>
</feature>
<keyword evidence="3" id="KW-1185">Reference proteome</keyword>
<feature type="compositionally biased region" description="Basic and acidic residues" evidence="1">
    <location>
        <begin position="147"/>
        <end position="157"/>
    </location>
</feature>
<feature type="compositionally biased region" description="Polar residues" evidence="1">
    <location>
        <begin position="422"/>
        <end position="463"/>
    </location>
</feature>
<evidence type="ECO:0000313" key="3">
    <source>
        <dbReference type="Proteomes" id="UP000614601"/>
    </source>
</evidence>
<feature type="region of interest" description="Disordered" evidence="1">
    <location>
        <begin position="573"/>
        <end position="595"/>
    </location>
</feature>
<gene>
    <name evidence="2" type="ORF">BOKJ2_LOCUS14125</name>
</gene>
<evidence type="ECO:0000313" key="2">
    <source>
        <dbReference type="EMBL" id="CAD5230417.1"/>
    </source>
</evidence>
<dbReference type="Proteomes" id="UP000783686">
    <property type="component" value="Unassembled WGS sequence"/>
</dbReference>
<feature type="compositionally biased region" description="Basic residues" evidence="1">
    <location>
        <begin position="649"/>
        <end position="662"/>
    </location>
</feature>
<protein>
    <submittedName>
        <fullName evidence="2">Uncharacterized protein</fullName>
    </submittedName>
</protein>
<feature type="region of interest" description="Disordered" evidence="1">
    <location>
        <begin position="145"/>
        <end position="174"/>
    </location>
</feature>
<proteinExistence type="predicted"/>